<comment type="subunit">
    <text evidence="2">Homodimer.</text>
</comment>
<evidence type="ECO:0000256" key="7">
    <source>
        <dbReference type="RuleBase" id="RU361277"/>
    </source>
</evidence>
<dbReference type="Gene3D" id="3.90.180.10">
    <property type="entry name" value="Medium-chain alcohol dehydrogenases, catalytic domain"/>
    <property type="match status" value="1"/>
</dbReference>
<evidence type="ECO:0000259" key="8">
    <source>
        <dbReference type="SMART" id="SM00829"/>
    </source>
</evidence>
<feature type="domain" description="Enoyl reductase (ER)" evidence="8">
    <location>
        <begin position="87"/>
        <end position="415"/>
    </location>
</feature>
<evidence type="ECO:0000256" key="6">
    <source>
        <dbReference type="ARBA" id="ARBA00023002"/>
    </source>
</evidence>
<protein>
    <submittedName>
        <fullName evidence="9">OLC1v1011623C1</fullName>
    </submittedName>
</protein>
<dbReference type="InterPro" id="IPR047109">
    <property type="entry name" value="CAD-like"/>
</dbReference>
<name>A0AAV1DXH9_OLDCO</name>
<dbReference type="CDD" id="cd05283">
    <property type="entry name" value="CAD1"/>
    <property type="match status" value="1"/>
</dbReference>
<evidence type="ECO:0000256" key="5">
    <source>
        <dbReference type="ARBA" id="ARBA00022857"/>
    </source>
</evidence>
<dbReference type="InterPro" id="IPR011032">
    <property type="entry name" value="GroES-like_sf"/>
</dbReference>
<gene>
    <name evidence="9" type="ORF">OLC1_LOCUS18815</name>
</gene>
<dbReference type="Pfam" id="PF00107">
    <property type="entry name" value="ADH_zinc_N"/>
    <property type="match status" value="1"/>
</dbReference>
<evidence type="ECO:0000256" key="2">
    <source>
        <dbReference type="ARBA" id="ARBA00011738"/>
    </source>
</evidence>
<dbReference type="FunFam" id="3.90.180.10:FF:000100">
    <property type="entry name" value="Putative cinnamyl alcohol dehydrogenase 6"/>
    <property type="match status" value="1"/>
</dbReference>
<dbReference type="FunFam" id="3.90.180.10:FF:000126">
    <property type="entry name" value="Uncharacterized protein"/>
    <property type="match status" value="1"/>
</dbReference>
<comment type="similarity">
    <text evidence="7">Belongs to the zinc-containing alcohol dehydrogenase family.</text>
</comment>
<dbReference type="InterPro" id="IPR002328">
    <property type="entry name" value="ADH_Zn_CS"/>
</dbReference>
<dbReference type="InterPro" id="IPR020843">
    <property type="entry name" value="ER"/>
</dbReference>
<evidence type="ECO:0000256" key="4">
    <source>
        <dbReference type="ARBA" id="ARBA00022833"/>
    </source>
</evidence>
<keyword evidence="6" id="KW-0560">Oxidoreductase</keyword>
<reference evidence="9" key="1">
    <citation type="submission" date="2023-03" db="EMBL/GenBank/DDBJ databases">
        <authorList>
            <person name="Julca I."/>
        </authorList>
    </citation>
    <scope>NUCLEOTIDE SEQUENCE</scope>
</reference>
<dbReference type="PANTHER" id="PTHR42683">
    <property type="entry name" value="ALDEHYDE REDUCTASE"/>
    <property type="match status" value="1"/>
</dbReference>
<evidence type="ECO:0000313" key="10">
    <source>
        <dbReference type="Proteomes" id="UP001161247"/>
    </source>
</evidence>
<proteinExistence type="inferred from homology"/>
<comment type="cofactor">
    <cofactor evidence="1 7">
        <name>Zn(2+)</name>
        <dbReference type="ChEBI" id="CHEBI:29105"/>
    </cofactor>
</comment>
<keyword evidence="10" id="KW-1185">Reference proteome</keyword>
<evidence type="ECO:0000313" key="9">
    <source>
        <dbReference type="EMBL" id="CAI9111403.1"/>
    </source>
</evidence>
<dbReference type="Gene3D" id="3.40.50.720">
    <property type="entry name" value="NAD(P)-binding Rossmann-like Domain"/>
    <property type="match status" value="1"/>
</dbReference>
<dbReference type="Proteomes" id="UP001161247">
    <property type="component" value="Chromosome 6"/>
</dbReference>
<keyword evidence="5" id="KW-0521">NADP</keyword>
<accession>A0AAV1DXH9</accession>
<dbReference type="FunFam" id="3.40.50.720:FF:000022">
    <property type="entry name" value="Cinnamyl alcohol dehydrogenase"/>
    <property type="match status" value="1"/>
</dbReference>
<dbReference type="AlphaFoldDB" id="A0AAV1DXH9"/>
<keyword evidence="4 7" id="KW-0862">Zinc</keyword>
<dbReference type="SUPFAM" id="SSF51735">
    <property type="entry name" value="NAD(P)-binding Rossmann-fold domains"/>
    <property type="match status" value="1"/>
</dbReference>
<dbReference type="SMART" id="SM00829">
    <property type="entry name" value="PKS_ER"/>
    <property type="match status" value="1"/>
</dbReference>
<dbReference type="InterPro" id="IPR036291">
    <property type="entry name" value="NAD(P)-bd_dom_sf"/>
</dbReference>
<dbReference type="SUPFAM" id="SSF50129">
    <property type="entry name" value="GroES-like"/>
    <property type="match status" value="1"/>
</dbReference>
<evidence type="ECO:0000256" key="3">
    <source>
        <dbReference type="ARBA" id="ARBA00022723"/>
    </source>
</evidence>
<keyword evidence="3 7" id="KW-0479">Metal-binding</keyword>
<dbReference type="GO" id="GO:0008270">
    <property type="term" value="F:zinc ion binding"/>
    <property type="evidence" value="ECO:0007669"/>
    <property type="project" value="InterPro"/>
</dbReference>
<dbReference type="GO" id="GO:0016616">
    <property type="term" value="F:oxidoreductase activity, acting on the CH-OH group of donors, NAD or NADP as acceptor"/>
    <property type="evidence" value="ECO:0007669"/>
    <property type="project" value="InterPro"/>
</dbReference>
<dbReference type="PROSITE" id="PS00059">
    <property type="entry name" value="ADH_ZINC"/>
    <property type="match status" value="1"/>
</dbReference>
<sequence length="425" mass="46173">MISSITDYESTRQLAPKFAAIYLPLHKLASCFISFRNLYFYLLHSSIPALLSLLEKFLKKHKNSGLKVMAIEHPVKTSGWAARDTSGHLSPFDFSRRSTGENDVQFKVLYCGICHTDLHMIKNDWGFSHYPIVPGHEIVGVATEVGSKVKKVKVGDKVGVGCIVESCRSCEMCTEDLENYCPKMTMTYSSIHPDGTVTYGGYSDLMVVDEHFVLRWPEKLPLDAGAPLLCAGITTYSPLRHFGLDKPGTHVGVVGLGGLGHVAVKFAKAFGAKVTVISTSASKKKEAIEKFGADAFLVSTDPEQMQAAAGTMHGIIDTVSAVHPIMPLINLVKSQGKVIMVGAPNKPVELSTVALLMGRKTVSGSGIGGMKETQEMLDFAAEHNIVADVEVIKMDYVNTAMERLAKGDVRYRFVIDVGNSSLKAS</sequence>
<dbReference type="InterPro" id="IPR013149">
    <property type="entry name" value="ADH-like_C"/>
</dbReference>
<evidence type="ECO:0000256" key="1">
    <source>
        <dbReference type="ARBA" id="ARBA00001947"/>
    </source>
</evidence>
<dbReference type="Pfam" id="PF08240">
    <property type="entry name" value="ADH_N"/>
    <property type="match status" value="1"/>
</dbReference>
<organism evidence="9 10">
    <name type="scientific">Oldenlandia corymbosa var. corymbosa</name>
    <dbReference type="NCBI Taxonomy" id="529605"/>
    <lineage>
        <taxon>Eukaryota</taxon>
        <taxon>Viridiplantae</taxon>
        <taxon>Streptophyta</taxon>
        <taxon>Embryophyta</taxon>
        <taxon>Tracheophyta</taxon>
        <taxon>Spermatophyta</taxon>
        <taxon>Magnoliopsida</taxon>
        <taxon>eudicotyledons</taxon>
        <taxon>Gunneridae</taxon>
        <taxon>Pentapetalae</taxon>
        <taxon>asterids</taxon>
        <taxon>lamiids</taxon>
        <taxon>Gentianales</taxon>
        <taxon>Rubiaceae</taxon>
        <taxon>Rubioideae</taxon>
        <taxon>Spermacoceae</taxon>
        <taxon>Hedyotis-Oldenlandia complex</taxon>
        <taxon>Oldenlandia</taxon>
    </lineage>
</organism>
<dbReference type="EMBL" id="OX459123">
    <property type="protein sequence ID" value="CAI9111403.1"/>
    <property type="molecule type" value="Genomic_DNA"/>
</dbReference>
<dbReference type="InterPro" id="IPR013154">
    <property type="entry name" value="ADH-like_N"/>
</dbReference>